<dbReference type="PANTHER" id="PTHR43102">
    <property type="entry name" value="SLR1143 PROTEIN"/>
    <property type="match status" value="1"/>
</dbReference>
<proteinExistence type="predicted"/>
<organism evidence="2 3">
    <name type="scientific">Phytophthora boehmeriae</name>
    <dbReference type="NCBI Taxonomy" id="109152"/>
    <lineage>
        <taxon>Eukaryota</taxon>
        <taxon>Sar</taxon>
        <taxon>Stramenopiles</taxon>
        <taxon>Oomycota</taxon>
        <taxon>Peronosporomycetes</taxon>
        <taxon>Peronosporales</taxon>
        <taxon>Peronosporaceae</taxon>
        <taxon>Phytophthora</taxon>
    </lineage>
</organism>
<evidence type="ECO:0000313" key="2">
    <source>
        <dbReference type="EMBL" id="KAG7395377.1"/>
    </source>
</evidence>
<keyword evidence="3" id="KW-1185">Reference proteome</keyword>
<feature type="region of interest" description="Disordered" evidence="1">
    <location>
        <begin position="1"/>
        <end position="26"/>
    </location>
</feature>
<comment type="caution">
    <text evidence="2">The sequence shown here is derived from an EMBL/GenBank/DDBJ whole genome shotgun (WGS) entry which is preliminary data.</text>
</comment>
<dbReference type="EMBL" id="JAGDFL010000210">
    <property type="protein sequence ID" value="KAG7395377.1"/>
    <property type="molecule type" value="Genomic_DNA"/>
</dbReference>
<evidence type="ECO:0000256" key="1">
    <source>
        <dbReference type="SAM" id="MobiDB-lite"/>
    </source>
</evidence>
<name>A0A8T1WN89_9STRA</name>
<dbReference type="AlphaFoldDB" id="A0A8T1WN89"/>
<protein>
    <submittedName>
        <fullName evidence="2">Uncharacterized protein</fullName>
    </submittedName>
</protein>
<reference evidence="2" key="1">
    <citation type="submission" date="2021-02" db="EMBL/GenBank/DDBJ databases">
        <authorList>
            <person name="Palmer J.M."/>
        </authorList>
    </citation>
    <scope>NUCLEOTIDE SEQUENCE</scope>
    <source>
        <strain evidence="2">SCRP23</strain>
    </source>
</reference>
<gene>
    <name evidence="2" type="ORF">PHYBOEH_003887</name>
</gene>
<dbReference type="OrthoDB" id="303614at2759"/>
<dbReference type="Proteomes" id="UP000693981">
    <property type="component" value="Unassembled WGS sequence"/>
</dbReference>
<evidence type="ECO:0000313" key="3">
    <source>
        <dbReference type="Proteomes" id="UP000693981"/>
    </source>
</evidence>
<accession>A0A8T1WN89</accession>
<sequence length="313" mass="34701">MNSQSLRDPWCYPQTPLGQATSEDAEDDATVTESGVRSVAFGEDANGLVVRSTRDFRQTLVFSDQEICDDILATIPKLHSAVLNDVNGARWKTRSSKGRVQFAEMEPRYAPVDPDDDLDILHATVAKTELKCHLNEALSVLLHQESDAYDATMRALCGKKFKKGDVLFHQRVAFGTDSQEQARAPADSGQGQTPQQGVITVTSATLRPSAGLQMQIQSRHKHTQHLVFSTCTHQYPDKNRAVHVMKTVPKSVHDQVLPSTERSALRRQIDHIGVGFDLQFTPRPGGSNHQTTRIFAHAYASDRPSIAFRDESV</sequence>
<dbReference type="PANTHER" id="PTHR43102:SF2">
    <property type="entry name" value="GAF DOMAIN-CONTAINING PROTEIN"/>
    <property type="match status" value="1"/>
</dbReference>